<dbReference type="STRING" id="1679444.PYTT_0501"/>
<dbReference type="InterPro" id="IPR011990">
    <property type="entry name" value="TPR-like_helical_dom_sf"/>
</dbReference>
<dbReference type="RefSeq" id="WP_141675828.1">
    <property type="nucleotide sequence ID" value="NZ_LIGX01000028.1"/>
</dbReference>
<protein>
    <submittedName>
        <fullName evidence="1">Tetratricopeptide-like helical domain</fullName>
    </submittedName>
</protein>
<dbReference type="EMBL" id="LT629973">
    <property type="protein sequence ID" value="SEH75880.1"/>
    <property type="molecule type" value="Genomic_DNA"/>
</dbReference>
<dbReference type="KEGG" id="agl:PYTT_0501"/>
<dbReference type="AlphaFoldDB" id="A0A1H6KSJ6"/>
<gene>
    <name evidence="1" type="ORF">PYTT_0501</name>
</gene>
<name>A0A1H6KSJ6_9BACT</name>
<dbReference type="Gene3D" id="1.25.40.10">
    <property type="entry name" value="Tetratricopeptide repeat domain"/>
    <property type="match status" value="1"/>
</dbReference>
<proteinExistence type="predicted"/>
<evidence type="ECO:0000313" key="2">
    <source>
        <dbReference type="Proteomes" id="UP000176204"/>
    </source>
</evidence>
<sequence>MTRLRQQLNIPCIILTGLVLIDACPAVPYITNRTATTRVSDLEQQRQAEKVIAQLGSSDLKQSDEAFLTCARQENATLTRALREATYSDNPELVRRAQIALALQTLALAASTEDTTIFRLKALYELGDTEFTTIGLNQWARELLTENRGGNDEITALCTALESWDNVNPKLESALIYQRLIRAYNQGADDPLGELRPWVQGLYRRLRGFSDNKILLYNDILRNNTEEVYFRHGPWQSNTCRIWTAPHEYEPLVLANSPTRYELRQLHYLTHNFNTLRTDIAEEGISRFKRKGQALPSCCMKSMNSLAARHHLIPVDIPATAKQIRNAAATIPKNMQGFIPRCLLALGGKMPAWEKMDVYDDLSIMHFPDITAVRLPQWNCAYLITPDENTESYRQTYKHNLTELDELCKQAKAKNKTDLLIALALKECDDALPDNQETRHSAIATKQTACYSLLLEMNLGDLAVPVPSEEGPESFNIIVSSNDANRDEFERLREFVPRQLHSCITGLAVLEERGEWDALRTDCAALAELLNRYDVWSLLICQHELRGVSPLALAELFSHYERDPQRISRYFDILRSPHYSIFPQFNRAWGLGGGIRAANILAGKIPATNSDRQDILDRIVINGMEGYRNGTIGIDSLHIMIRLLGEQGYGEAAGALASLIPEFGKTGFPSAVYAIVHHFIEQNRLDQAAPFIRDINASKRYDRPLLHLAMSEYEEALGHDELAWKHYKNAVTLNALFFQAGLRDDYDLFVQTLLTYGNYRDAERFYFNMGHRIVDMHNLAEAYVESEQWDKANYIYEYIVHRGICVNAPSYTDPTHEQIVLSRAMADWTRGMVRLDQGKQTEAYHHIEQALSDISGHPRLTQDILTRLLPNTAIPAERRMQWKNNEIRALEQKLHNQPKHPGARMALDTLRATRLP</sequence>
<keyword evidence="2" id="KW-1185">Reference proteome</keyword>
<reference evidence="2" key="1">
    <citation type="submission" date="2016-09" db="EMBL/GenBank/DDBJ databases">
        <authorList>
            <person name="Koehorst J."/>
        </authorList>
    </citation>
    <scope>NUCLEOTIDE SEQUENCE [LARGE SCALE GENOMIC DNA]</scope>
</reference>
<dbReference type="Proteomes" id="UP000176204">
    <property type="component" value="Chromosome I"/>
</dbReference>
<dbReference type="SUPFAM" id="SSF48452">
    <property type="entry name" value="TPR-like"/>
    <property type="match status" value="1"/>
</dbReference>
<evidence type="ECO:0000313" key="1">
    <source>
        <dbReference type="EMBL" id="SEH75880.1"/>
    </source>
</evidence>
<accession>A0A1H6KSJ6</accession>
<organism evidence="1 2">
    <name type="scientific">Akkermansia glycaniphila</name>
    <dbReference type="NCBI Taxonomy" id="1679444"/>
    <lineage>
        <taxon>Bacteria</taxon>
        <taxon>Pseudomonadati</taxon>
        <taxon>Verrucomicrobiota</taxon>
        <taxon>Verrucomicrobiia</taxon>
        <taxon>Verrucomicrobiales</taxon>
        <taxon>Akkermansiaceae</taxon>
        <taxon>Akkermansia</taxon>
    </lineage>
</organism>